<dbReference type="Proteomes" id="UP000595095">
    <property type="component" value="Chromosome"/>
</dbReference>
<dbReference type="RefSeq" id="WP_195812001.1">
    <property type="nucleotide sequence ID" value="NZ_CP064795.1"/>
</dbReference>
<sequence>MSIFTVSSLIKLATAICNKATLKAEKQITAANKRKVALAMKINEQDATISTAEREKRIAQMMVKRLDMDEDEA</sequence>
<dbReference type="AlphaFoldDB" id="A0A7S9DZS4"/>
<evidence type="ECO:0000313" key="2">
    <source>
        <dbReference type="Proteomes" id="UP000595095"/>
    </source>
</evidence>
<dbReference type="EMBL" id="CP064795">
    <property type="protein sequence ID" value="QPG06929.1"/>
    <property type="molecule type" value="Genomic_DNA"/>
</dbReference>
<reference evidence="1 2" key="1">
    <citation type="submission" date="2020-11" db="EMBL/GenBank/DDBJ databases">
        <title>Complete genome sequence for Salinimonas sp. strain G2-b.</title>
        <authorList>
            <person name="Park S.-J."/>
        </authorList>
    </citation>
    <scope>NUCLEOTIDE SEQUENCE [LARGE SCALE GENOMIC DNA]</scope>
    <source>
        <strain evidence="1 2">G2-b</strain>
    </source>
</reference>
<gene>
    <name evidence="1" type="ORF">IT774_07450</name>
</gene>
<name>A0A7S9DZS4_9ALTE</name>
<evidence type="ECO:0000313" key="1">
    <source>
        <dbReference type="EMBL" id="QPG06929.1"/>
    </source>
</evidence>
<keyword evidence="2" id="KW-1185">Reference proteome</keyword>
<organism evidence="1 2">
    <name type="scientific">Salinimonas marina</name>
    <dbReference type="NCBI Taxonomy" id="2785918"/>
    <lineage>
        <taxon>Bacteria</taxon>
        <taxon>Pseudomonadati</taxon>
        <taxon>Pseudomonadota</taxon>
        <taxon>Gammaproteobacteria</taxon>
        <taxon>Alteromonadales</taxon>
        <taxon>Alteromonadaceae</taxon>
        <taxon>Alteromonas/Salinimonas group</taxon>
        <taxon>Salinimonas</taxon>
    </lineage>
</organism>
<accession>A0A7S9DZS4</accession>
<protein>
    <submittedName>
        <fullName evidence="1">Uncharacterized protein</fullName>
    </submittedName>
</protein>
<proteinExistence type="predicted"/>
<dbReference type="KEGG" id="smaa:IT774_07450"/>